<gene>
    <name evidence="2" type="ORF">HMPREF9153_0801</name>
</gene>
<feature type="region of interest" description="Disordered" evidence="1">
    <location>
        <begin position="1"/>
        <end position="108"/>
    </location>
</feature>
<accession>G4CW94</accession>
<name>G4CW94_9ACTN</name>
<dbReference type="EMBL" id="AGBA01000009">
    <property type="protein sequence ID" value="EGY78218.1"/>
    <property type="molecule type" value="Genomic_DNA"/>
</dbReference>
<feature type="compositionally biased region" description="Low complexity" evidence="1">
    <location>
        <begin position="32"/>
        <end position="67"/>
    </location>
</feature>
<protein>
    <submittedName>
        <fullName evidence="2">Uncharacterized protein</fullName>
    </submittedName>
</protein>
<proteinExistence type="predicted"/>
<evidence type="ECO:0000313" key="3">
    <source>
        <dbReference type="Proteomes" id="UP000005332"/>
    </source>
</evidence>
<comment type="caution">
    <text evidence="2">The sequence shown here is derived from an EMBL/GenBank/DDBJ whole genome shotgun (WGS) entry which is preliminary data.</text>
</comment>
<dbReference type="Proteomes" id="UP000005332">
    <property type="component" value="Unassembled WGS sequence"/>
</dbReference>
<sequence length="108" mass="10780">MWGPTTPPAPASPVNAPPDSTSRPTSHWSPGPAASTRASQQSSATSCAPSSPSPEPQKSQQGPPGSAGESGPRGWSMSPSPANSSAACHIAFMTSSSGPRCSRGESPH</sequence>
<reference evidence="2 3" key="1">
    <citation type="submission" date="2011-06" db="EMBL/GenBank/DDBJ databases">
        <authorList>
            <person name="Muzny D."/>
            <person name="Qin X."/>
            <person name="Deng J."/>
            <person name="Jiang H."/>
            <person name="Liu Y."/>
            <person name="Qu J."/>
            <person name="Song X.-Z."/>
            <person name="Zhang L."/>
            <person name="Thornton R."/>
            <person name="Coyle M."/>
            <person name="Francisco L."/>
            <person name="Jackson L."/>
            <person name="Javaid M."/>
            <person name="Korchina V."/>
            <person name="Kovar C."/>
            <person name="Mata R."/>
            <person name="Mathew T."/>
            <person name="Ngo R."/>
            <person name="Nguyen L."/>
            <person name="Nguyen N."/>
            <person name="Okwuonu G."/>
            <person name="Ongeri F."/>
            <person name="Pham C."/>
            <person name="Simmons D."/>
            <person name="Wilczek-Boney K."/>
            <person name="Hale W."/>
            <person name="Jakkamsetti A."/>
            <person name="Pham P."/>
            <person name="Ruth R."/>
            <person name="San Lucas F."/>
            <person name="Warren J."/>
            <person name="Zhang J."/>
            <person name="Zhao Z."/>
            <person name="Zhou C."/>
            <person name="Zhu D."/>
            <person name="Lee S."/>
            <person name="Bess C."/>
            <person name="Blankenburg K."/>
            <person name="Forbes L."/>
            <person name="Fu Q."/>
            <person name="Gubbala S."/>
            <person name="Hirani K."/>
            <person name="Jayaseelan J.C."/>
            <person name="Lara F."/>
            <person name="Munidasa M."/>
            <person name="Palculict T."/>
            <person name="Patil S."/>
            <person name="Pu L.-L."/>
            <person name="Saada N."/>
            <person name="Tang L."/>
            <person name="Weissenberger G."/>
            <person name="Zhu Y."/>
            <person name="Hemphill L."/>
            <person name="Shang Y."/>
            <person name="Youmans B."/>
            <person name="Ayvaz T."/>
            <person name="Ross M."/>
            <person name="Santibanez J."/>
            <person name="Aqrawi P."/>
            <person name="Gross S."/>
            <person name="Joshi V."/>
            <person name="Fowler G."/>
            <person name="Nazareth L."/>
            <person name="Reid J."/>
            <person name="Worley K."/>
            <person name="Petrosino J."/>
            <person name="Highlander S."/>
            <person name="Gibbs R."/>
        </authorList>
    </citation>
    <scope>NUCLEOTIDE SEQUENCE [LARGE SCALE GENOMIC DNA]</scope>
    <source>
        <strain evidence="2 3">ATCC 25577</strain>
    </source>
</reference>
<dbReference type="HOGENOM" id="CLU_2194607_0_0_11"/>
<evidence type="ECO:0000313" key="2">
    <source>
        <dbReference type="EMBL" id="EGY78218.1"/>
    </source>
</evidence>
<evidence type="ECO:0000256" key="1">
    <source>
        <dbReference type="SAM" id="MobiDB-lite"/>
    </source>
</evidence>
<feature type="compositionally biased region" description="Low complexity" evidence="1">
    <location>
        <begin position="76"/>
        <end position="87"/>
    </location>
</feature>
<organism evidence="2 3">
    <name type="scientific">Cutibacterium avidum ATCC 25577</name>
    <dbReference type="NCBI Taxonomy" id="997355"/>
    <lineage>
        <taxon>Bacteria</taxon>
        <taxon>Bacillati</taxon>
        <taxon>Actinomycetota</taxon>
        <taxon>Actinomycetes</taxon>
        <taxon>Propionibacteriales</taxon>
        <taxon>Propionibacteriaceae</taxon>
        <taxon>Cutibacterium</taxon>
    </lineage>
</organism>
<feature type="compositionally biased region" description="Polar residues" evidence="1">
    <location>
        <begin position="19"/>
        <end position="28"/>
    </location>
</feature>
<keyword evidence="3" id="KW-1185">Reference proteome</keyword>
<dbReference type="AlphaFoldDB" id="G4CW94"/>
<feature type="compositionally biased region" description="Pro residues" evidence="1">
    <location>
        <begin position="1"/>
        <end position="11"/>
    </location>
</feature>